<evidence type="ECO:0000256" key="1">
    <source>
        <dbReference type="ARBA" id="ARBA00022468"/>
    </source>
</evidence>
<accession>A0A8S3GF92</accession>
<name>A0A8S3GF92_9BILA</name>
<sequence>TLKILNLQNNNIKDEGAEALAYALENNSILNTLSLGRNQINIDGIQHWANTIQNNIVHEIFHSFICSSSLFSSIQTLIAFDIEGNGISDDGVQYLAYALESNIGLTTLNLGRNQITAEGIQFLANALETNKVSQHFLFAH</sequence>
<dbReference type="InterPro" id="IPR032675">
    <property type="entry name" value="LRR_dom_sf"/>
</dbReference>
<dbReference type="PANTHER" id="PTHR24113">
    <property type="entry name" value="RAN GTPASE-ACTIVATING PROTEIN 1"/>
    <property type="match status" value="1"/>
</dbReference>
<dbReference type="PANTHER" id="PTHR24113:SF12">
    <property type="entry name" value="RAN GTPASE-ACTIVATING PROTEIN 1"/>
    <property type="match status" value="1"/>
</dbReference>
<dbReference type="Proteomes" id="UP000681967">
    <property type="component" value="Unassembled WGS sequence"/>
</dbReference>
<evidence type="ECO:0000313" key="5">
    <source>
        <dbReference type="Proteomes" id="UP000681967"/>
    </source>
</evidence>
<dbReference type="Gene3D" id="3.80.10.10">
    <property type="entry name" value="Ribonuclease Inhibitor"/>
    <property type="match status" value="2"/>
</dbReference>
<keyword evidence="2" id="KW-0433">Leucine-rich repeat</keyword>
<dbReference type="GO" id="GO:0005634">
    <property type="term" value="C:nucleus"/>
    <property type="evidence" value="ECO:0007669"/>
    <property type="project" value="TreeGrafter"/>
</dbReference>
<dbReference type="GO" id="GO:0031267">
    <property type="term" value="F:small GTPase binding"/>
    <property type="evidence" value="ECO:0007669"/>
    <property type="project" value="TreeGrafter"/>
</dbReference>
<dbReference type="GO" id="GO:0048471">
    <property type="term" value="C:perinuclear region of cytoplasm"/>
    <property type="evidence" value="ECO:0007669"/>
    <property type="project" value="TreeGrafter"/>
</dbReference>
<dbReference type="SUPFAM" id="SSF52047">
    <property type="entry name" value="RNI-like"/>
    <property type="match status" value="1"/>
</dbReference>
<gene>
    <name evidence="4" type="ORF">BYL167_LOCUS73526</name>
</gene>
<keyword evidence="1" id="KW-0343">GTPase activation</keyword>
<keyword evidence="3" id="KW-0677">Repeat</keyword>
<feature type="non-terminal residue" evidence="4">
    <location>
        <position position="1"/>
    </location>
</feature>
<dbReference type="EMBL" id="CAJOBH010261954">
    <property type="protein sequence ID" value="CAF5156489.1"/>
    <property type="molecule type" value="Genomic_DNA"/>
</dbReference>
<evidence type="ECO:0000313" key="4">
    <source>
        <dbReference type="EMBL" id="CAF5156489.1"/>
    </source>
</evidence>
<dbReference type="InterPro" id="IPR027038">
    <property type="entry name" value="RanGap"/>
</dbReference>
<reference evidence="4" key="1">
    <citation type="submission" date="2021-02" db="EMBL/GenBank/DDBJ databases">
        <authorList>
            <person name="Nowell W R."/>
        </authorList>
    </citation>
    <scope>NUCLEOTIDE SEQUENCE</scope>
</reference>
<proteinExistence type="predicted"/>
<dbReference type="GO" id="GO:0005829">
    <property type="term" value="C:cytosol"/>
    <property type="evidence" value="ECO:0007669"/>
    <property type="project" value="TreeGrafter"/>
</dbReference>
<protein>
    <submittedName>
        <fullName evidence="4">Uncharacterized protein</fullName>
    </submittedName>
</protein>
<dbReference type="GO" id="GO:0005096">
    <property type="term" value="F:GTPase activator activity"/>
    <property type="evidence" value="ECO:0007669"/>
    <property type="project" value="UniProtKB-KW"/>
</dbReference>
<dbReference type="InterPro" id="IPR001611">
    <property type="entry name" value="Leu-rich_rpt"/>
</dbReference>
<dbReference type="Pfam" id="PF13516">
    <property type="entry name" value="LRR_6"/>
    <property type="match status" value="3"/>
</dbReference>
<dbReference type="GO" id="GO:0006913">
    <property type="term" value="P:nucleocytoplasmic transport"/>
    <property type="evidence" value="ECO:0007669"/>
    <property type="project" value="TreeGrafter"/>
</dbReference>
<evidence type="ECO:0000256" key="2">
    <source>
        <dbReference type="ARBA" id="ARBA00022614"/>
    </source>
</evidence>
<organism evidence="4 5">
    <name type="scientific">Rotaria magnacalcarata</name>
    <dbReference type="NCBI Taxonomy" id="392030"/>
    <lineage>
        <taxon>Eukaryota</taxon>
        <taxon>Metazoa</taxon>
        <taxon>Spiralia</taxon>
        <taxon>Gnathifera</taxon>
        <taxon>Rotifera</taxon>
        <taxon>Eurotatoria</taxon>
        <taxon>Bdelloidea</taxon>
        <taxon>Philodinida</taxon>
        <taxon>Philodinidae</taxon>
        <taxon>Rotaria</taxon>
    </lineage>
</organism>
<dbReference type="SMART" id="SM00368">
    <property type="entry name" value="LRR_RI"/>
    <property type="match status" value="4"/>
</dbReference>
<evidence type="ECO:0000256" key="3">
    <source>
        <dbReference type="ARBA" id="ARBA00022737"/>
    </source>
</evidence>
<comment type="caution">
    <text evidence="4">The sequence shown here is derived from an EMBL/GenBank/DDBJ whole genome shotgun (WGS) entry which is preliminary data.</text>
</comment>
<dbReference type="AlphaFoldDB" id="A0A8S3GF92"/>